<feature type="domain" description="Amidohydrolase 3" evidence="1">
    <location>
        <begin position="49"/>
        <end position="395"/>
    </location>
</feature>
<proteinExistence type="predicted"/>
<dbReference type="SUPFAM" id="SSF51556">
    <property type="entry name" value="Metallo-dependent hydrolases"/>
    <property type="match status" value="1"/>
</dbReference>
<dbReference type="CDD" id="cd01293">
    <property type="entry name" value="Bact_CD"/>
    <property type="match status" value="1"/>
</dbReference>
<sequence length="403" mass="42514">MAWVTGDLLIRSVRPWPHTAGGPETDVLCQGGSIAAIQPGIPAPDGVAVVDGRGGVLLPAFADAHAHLDSTRLGLPFREHTAGPGLAGLIDNDRAHWRSAEKSVAERATHTLGRTIAAGATLVRSHAQVDTDSGLERLEGVLAAKEAHSARAAVQVVAFPQCGILRDPGTQDLLDQALRAGADIVGGIDPAGYDRDPVRHLDIVFGLAERHQRGVDVHLHDAGELGAFEIELICERTAALGMAGRVTISHAFALSTVDSDRQVALIDLLASNDVAVTTVAGGRANPLPLRRLRRAGVRIGLGQDGIRDYWSPYGNADMLDRAWQLAYRNGFRADDEIEMCVDIASRGGAHALGVDRHRMIEGDSADLVVVPGDSVAAAVMDRGVRTLVVRAGVLVAANGELYV</sequence>
<dbReference type="PANTHER" id="PTHR32027">
    <property type="entry name" value="CYTOSINE DEAMINASE"/>
    <property type="match status" value="1"/>
</dbReference>
<keyword evidence="3" id="KW-1185">Reference proteome</keyword>
<name>A0ABP7R6C4_9PSEU</name>
<dbReference type="NCBIfam" id="NF004636">
    <property type="entry name" value="PRK05985.1"/>
    <property type="match status" value="1"/>
</dbReference>
<organism evidence="2 3">
    <name type="scientific">Allokutzneria multivorans</name>
    <dbReference type="NCBI Taxonomy" id="1142134"/>
    <lineage>
        <taxon>Bacteria</taxon>
        <taxon>Bacillati</taxon>
        <taxon>Actinomycetota</taxon>
        <taxon>Actinomycetes</taxon>
        <taxon>Pseudonocardiales</taxon>
        <taxon>Pseudonocardiaceae</taxon>
        <taxon>Allokutzneria</taxon>
    </lineage>
</organism>
<dbReference type="Proteomes" id="UP001501747">
    <property type="component" value="Unassembled WGS sequence"/>
</dbReference>
<dbReference type="InterPro" id="IPR032466">
    <property type="entry name" value="Metal_Hydrolase"/>
</dbReference>
<dbReference type="Gene3D" id="3.20.20.140">
    <property type="entry name" value="Metal-dependent hydrolases"/>
    <property type="match status" value="1"/>
</dbReference>
<dbReference type="Pfam" id="PF07969">
    <property type="entry name" value="Amidohydro_3"/>
    <property type="match status" value="1"/>
</dbReference>
<dbReference type="InterPro" id="IPR013108">
    <property type="entry name" value="Amidohydro_3"/>
</dbReference>
<dbReference type="PANTHER" id="PTHR32027:SF9">
    <property type="entry name" value="BLL3847 PROTEIN"/>
    <property type="match status" value="1"/>
</dbReference>
<dbReference type="SUPFAM" id="SSF51338">
    <property type="entry name" value="Composite domain of metallo-dependent hydrolases"/>
    <property type="match status" value="1"/>
</dbReference>
<accession>A0ABP7R6C4</accession>
<evidence type="ECO:0000313" key="2">
    <source>
        <dbReference type="EMBL" id="GAA3992993.1"/>
    </source>
</evidence>
<reference evidence="3" key="1">
    <citation type="journal article" date="2019" name="Int. J. Syst. Evol. Microbiol.">
        <title>The Global Catalogue of Microorganisms (GCM) 10K type strain sequencing project: providing services to taxonomists for standard genome sequencing and annotation.</title>
        <authorList>
            <consortium name="The Broad Institute Genomics Platform"/>
            <consortium name="The Broad Institute Genome Sequencing Center for Infectious Disease"/>
            <person name="Wu L."/>
            <person name="Ma J."/>
        </authorList>
    </citation>
    <scope>NUCLEOTIDE SEQUENCE [LARGE SCALE GENOMIC DNA]</scope>
    <source>
        <strain evidence="3">JCM 17342</strain>
    </source>
</reference>
<dbReference type="EMBL" id="BAABAL010000005">
    <property type="protein sequence ID" value="GAA3992993.1"/>
    <property type="molecule type" value="Genomic_DNA"/>
</dbReference>
<evidence type="ECO:0000259" key="1">
    <source>
        <dbReference type="Pfam" id="PF07969"/>
    </source>
</evidence>
<gene>
    <name evidence="2" type="ORF">GCM10022247_10310</name>
</gene>
<protein>
    <submittedName>
        <fullName evidence="2">Amidohydrolase</fullName>
    </submittedName>
</protein>
<evidence type="ECO:0000313" key="3">
    <source>
        <dbReference type="Proteomes" id="UP001501747"/>
    </source>
</evidence>
<dbReference type="InterPro" id="IPR011059">
    <property type="entry name" value="Metal-dep_hydrolase_composite"/>
</dbReference>
<dbReference type="InterPro" id="IPR052349">
    <property type="entry name" value="Metallo-hydrolase_Enzymes"/>
</dbReference>
<comment type="caution">
    <text evidence="2">The sequence shown here is derived from an EMBL/GenBank/DDBJ whole genome shotgun (WGS) entry which is preliminary data.</text>
</comment>
<dbReference type="Gene3D" id="2.30.40.10">
    <property type="entry name" value="Urease, subunit C, domain 1"/>
    <property type="match status" value="1"/>
</dbReference>